<proteinExistence type="inferred from homology"/>
<dbReference type="SUPFAM" id="SSF55298">
    <property type="entry name" value="YjgF-like"/>
    <property type="match status" value="1"/>
</dbReference>
<dbReference type="PANTHER" id="PTHR11803:SF58">
    <property type="entry name" value="PROTEIN HMF1-RELATED"/>
    <property type="match status" value="1"/>
</dbReference>
<dbReference type="Pfam" id="PF01042">
    <property type="entry name" value="Ribonuc_L-PSP"/>
    <property type="match status" value="1"/>
</dbReference>
<dbReference type="CDD" id="cd00448">
    <property type="entry name" value="YjgF_YER057c_UK114_family"/>
    <property type="match status" value="1"/>
</dbReference>
<organism evidence="2 3">
    <name type="scientific">Vibrio aquimaris</name>
    <dbReference type="NCBI Taxonomy" id="2587862"/>
    <lineage>
        <taxon>Bacteria</taxon>
        <taxon>Pseudomonadati</taxon>
        <taxon>Pseudomonadota</taxon>
        <taxon>Gammaproteobacteria</taxon>
        <taxon>Vibrionales</taxon>
        <taxon>Vibrionaceae</taxon>
        <taxon>Vibrio</taxon>
    </lineage>
</organism>
<dbReference type="Gene3D" id="3.30.1330.40">
    <property type="entry name" value="RutC-like"/>
    <property type="match status" value="1"/>
</dbReference>
<accession>A0A5P9CJK2</accession>
<dbReference type="AlphaFoldDB" id="A0A5P9CJK2"/>
<dbReference type="PANTHER" id="PTHR11803">
    <property type="entry name" value="2-IMINOBUTANOATE/2-IMINOPROPANOATE DEAMINASE RIDA"/>
    <property type="match status" value="1"/>
</dbReference>
<keyword evidence="3" id="KW-1185">Reference proteome</keyword>
<dbReference type="KEGG" id="vaq:FIV01_08420"/>
<keyword evidence="2" id="KW-0378">Hydrolase</keyword>
<dbReference type="Proteomes" id="UP000326936">
    <property type="component" value="Chromosome"/>
</dbReference>
<evidence type="ECO:0000256" key="1">
    <source>
        <dbReference type="ARBA" id="ARBA00010552"/>
    </source>
</evidence>
<dbReference type="GO" id="GO:0005829">
    <property type="term" value="C:cytosol"/>
    <property type="evidence" value="ECO:0007669"/>
    <property type="project" value="TreeGrafter"/>
</dbReference>
<dbReference type="GO" id="GO:0019239">
    <property type="term" value="F:deaminase activity"/>
    <property type="evidence" value="ECO:0007669"/>
    <property type="project" value="TreeGrafter"/>
</dbReference>
<dbReference type="EMBL" id="CP045350">
    <property type="protein sequence ID" value="QFT26450.1"/>
    <property type="molecule type" value="Genomic_DNA"/>
</dbReference>
<dbReference type="InterPro" id="IPR035959">
    <property type="entry name" value="RutC-like_sf"/>
</dbReference>
<sequence length="134" mass="14881">MPVNTKNKKYPIKTELYASNAPLEWAVVGNGTLYTAQIPIDANGDVVTGGIETQTRQVFSNLIHTLECAGESLDSVYQVIIYVTDRQYLESVNRLYAEYFVSPYPNRAAVVVAGLAREEMLVEFVVYASATDNH</sequence>
<evidence type="ECO:0000313" key="3">
    <source>
        <dbReference type="Proteomes" id="UP000326936"/>
    </source>
</evidence>
<name>A0A5P9CJK2_9VIBR</name>
<comment type="similarity">
    <text evidence="1">Belongs to the RutC family.</text>
</comment>
<dbReference type="InterPro" id="IPR006175">
    <property type="entry name" value="YjgF/YER057c/UK114"/>
</dbReference>
<dbReference type="EC" id="3.5.4.-" evidence="2"/>
<gene>
    <name evidence="2" type="primary">yabJ1</name>
    <name evidence="2" type="ORF">FIV01_08420</name>
</gene>
<reference evidence="2 3" key="1">
    <citation type="submission" date="2019-10" db="EMBL/GenBank/DDBJ databases">
        <title>Complete genome sequence of Vibrio sp. strain THAF100, isolated from non-filtered water from the water column of tank 6 of a marine aquarium containing stony-coral fragments. Water maintained at 26 degree C.</title>
        <authorList>
            <person name="Ruckert C."/>
            <person name="Franco A."/>
            <person name="Kalinowski J."/>
            <person name="Glaeser S."/>
        </authorList>
    </citation>
    <scope>NUCLEOTIDE SEQUENCE [LARGE SCALE GENOMIC DNA]</scope>
    <source>
        <strain evidence="2 3">THAF100</strain>
    </source>
</reference>
<protein>
    <submittedName>
        <fullName evidence="2">Enamine/imine deaminase</fullName>
        <ecNumber evidence="2">3.5.4.-</ecNumber>
    </submittedName>
</protein>
<evidence type="ECO:0000313" key="2">
    <source>
        <dbReference type="EMBL" id="QFT26450.1"/>
    </source>
</evidence>